<proteinExistence type="predicted"/>
<keyword evidence="2" id="KW-1185">Reference proteome</keyword>
<comment type="caution">
    <text evidence="1">The sequence shown here is derived from an EMBL/GenBank/DDBJ whole genome shotgun (WGS) entry which is preliminary data.</text>
</comment>
<name>A0ABT6XX43_ALISE</name>
<sequence length="215" mass="23780">MNRMRTLIITGFCSAVAAALLGYYVVIPAWTRHSDATRFQAAEQVWAETHAKSLRGADIVVARIGSYTVTGEDAYLFYVSTRQTQDGMESALHAPNETSFQESCSGLLQSLAMMVGAAKASHIAIPSDLSGYIREQLAPFSEIRPSSWPVAVMKARATHLQWESEVDWVPSFVAEQLAKRSPKALQNINKLPDAYRPPIEWVTPPEKVLSLMSPR</sequence>
<gene>
    <name evidence="1" type="ORF">QID03_05625</name>
</gene>
<evidence type="ECO:0000313" key="2">
    <source>
        <dbReference type="Proteomes" id="UP001529245"/>
    </source>
</evidence>
<organism evidence="1 2">
    <name type="scientific">Alicyclobacillus sendaiensis PA2</name>
    <dbReference type="NCBI Taxonomy" id="3029425"/>
    <lineage>
        <taxon>Bacteria</taxon>
        <taxon>Bacillati</taxon>
        <taxon>Bacillota</taxon>
        <taxon>Bacilli</taxon>
        <taxon>Bacillales</taxon>
        <taxon>Alicyclobacillaceae</taxon>
        <taxon>Alicyclobacillus</taxon>
    </lineage>
</organism>
<dbReference type="EMBL" id="JASGCB010000006">
    <property type="protein sequence ID" value="MDI9259661.1"/>
    <property type="molecule type" value="Genomic_DNA"/>
</dbReference>
<evidence type="ECO:0000313" key="1">
    <source>
        <dbReference type="EMBL" id="MDI9259661.1"/>
    </source>
</evidence>
<protein>
    <submittedName>
        <fullName evidence="1">Uncharacterized protein</fullName>
    </submittedName>
</protein>
<dbReference type="Proteomes" id="UP001529245">
    <property type="component" value="Unassembled WGS sequence"/>
</dbReference>
<reference evidence="1 2" key="1">
    <citation type="submission" date="2023-04" db="EMBL/GenBank/DDBJ databases">
        <title>A. sendaiensis sub sp. chiapanensis a novel subspecie with specific adaptation in bacterial cell wall isolated from an active volcano.</title>
        <authorList>
            <person name="Alvarez Gutierrez P.E."/>
            <person name="Ortiz Cortes L.Y."/>
        </authorList>
    </citation>
    <scope>NUCLEOTIDE SEQUENCE [LARGE SCALE GENOMIC DNA]</scope>
    <source>
        <strain evidence="1 2">PA2</strain>
    </source>
</reference>
<accession>A0ABT6XX43</accession>
<dbReference type="RefSeq" id="WP_283203210.1">
    <property type="nucleotide sequence ID" value="NZ_JASGCB010000006.1"/>
</dbReference>